<evidence type="ECO:0000256" key="1">
    <source>
        <dbReference type="ARBA" id="ARBA00005417"/>
    </source>
</evidence>
<dbReference type="InterPro" id="IPR017871">
    <property type="entry name" value="ABC_transporter-like_CS"/>
</dbReference>
<evidence type="ECO:0000313" key="7">
    <source>
        <dbReference type="Proteomes" id="UP001523392"/>
    </source>
</evidence>
<dbReference type="PANTHER" id="PTHR24220">
    <property type="entry name" value="IMPORT ATP-BINDING PROTEIN"/>
    <property type="match status" value="1"/>
</dbReference>
<dbReference type="Gene3D" id="3.40.50.300">
    <property type="entry name" value="P-loop containing nucleotide triphosphate hydrolases"/>
    <property type="match status" value="1"/>
</dbReference>
<comment type="caution">
    <text evidence="6">The sequence shown here is derived from an EMBL/GenBank/DDBJ whole genome shotgun (WGS) entry which is preliminary data.</text>
</comment>
<organism evidence="6 7">
    <name type="scientific">Siccirubricoccus soli</name>
    <dbReference type="NCBI Taxonomy" id="2899147"/>
    <lineage>
        <taxon>Bacteria</taxon>
        <taxon>Pseudomonadati</taxon>
        <taxon>Pseudomonadota</taxon>
        <taxon>Alphaproteobacteria</taxon>
        <taxon>Acetobacterales</taxon>
        <taxon>Roseomonadaceae</taxon>
        <taxon>Siccirubricoccus</taxon>
    </lineage>
</organism>
<dbReference type="PANTHER" id="PTHR24220:SF689">
    <property type="entry name" value="LIPOPROTEIN-RELEASING SYSTEM ATP-BINDING PROTEIN LOLD"/>
    <property type="match status" value="1"/>
</dbReference>
<dbReference type="EMBL" id="JAFIRR010000096">
    <property type="protein sequence ID" value="MCO6417506.1"/>
    <property type="molecule type" value="Genomic_DNA"/>
</dbReference>
<accession>A0ABT1D6G7</accession>
<evidence type="ECO:0000313" key="6">
    <source>
        <dbReference type="EMBL" id="MCO6417506.1"/>
    </source>
</evidence>
<feature type="region of interest" description="Disordered" evidence="4">
    <location>
        <begin position="1"/>
        <end position="36"/>
    </location>
</feature>
<dbReference type="InterPro" id="IPR003593">
    <property type="entry name" value="AAA+_ATPase"/>
</dbReference>
<dbReference type="Pfam" id="PF00005">
    <property type="entry name" value="ABC_tran"/>
    <property type="match status" value="1"/>
</dbReference>
<dbReference type="InterPro" id="IPR015854">
    <property type="entry name" value="ABC_transpr_LolD-like"/>
</dbReference>
<name>A0ABT1D6G7_9PROT</name>
<evidence type="ECO:0000259" key="5">
    <source>
        <dbReference type="PROSITE" id="PS50893"/>
    </source>
</evidence>
<dbReference type="RefSeq" id="WP_252954147.1">
    <property type="nucleotide sequence ID" value="NZ_JAFIRR010000096.1"/>
</dbReference>
<dbReference type="GO" id="GO:0005524">
    <property type="term" value="F:ATP binding"/>
    <property type="evidence" value="ECO:0007669"/>
    <property type="project" value="UniProtKB-KW"/>
</dbReference>
<gene>
    <name evidence="6" type="ORF">JYK14_15245</name>
</gene>
<dbReference type="SMART" id="SM00382">
    <property type="entry name" value="AAA"/>
    <property type="match status" value="1"/>
</dbReference>
<comment type="similarity">
    <text evidence="1">Belongs to the ABC transporter superfamily.</text>
</comment>
<reference evidence="6 7" key="1">
    <citation type="submission" date="2021-12" db="EMBL/GenBank/DDBJ databases">
        <title>Siccirubricoccus leaddurans sp. nov., a high concentration Zn2+ tolerance bacterium.</title>
        <authorList>
            <person name="Cao Y."/>
        </authorList>
    </citation>
    <scope>NUCLEOTIDE SEQUENCE [LARGE SCALE GENOMIC DNA]</scope>
    <source>
        <strain evidence="6 7">KC 17139</strain>
    </source>
</reference>
<dbReference type="Proteomes" id="UP001523392">
    <property type="component" value="Unassembled WGS sequence"/>
</dbReference>
<keyword evidence="2" id="KW-0547">Nucleotide-binding</keyword>
<dbReference type="InterPro" id="IPR003439">
    <property type="entry name" value="ABC_transporter-like_ATP-bd"/>
</dbReference>
<dbReference type="PROSITE" id="PS00211">
    <property type="entry name" value="ABC_TRANSPORTER_1"/>
    <property type="match status" value="1"/>
</dbReference>
<feature type="compositionally biased region" description="Basic and acidic residues" evidence="4">
    <location>
        <begin position="25"/>
        <end position="36"/>
    </location>
</feature>
<dbReference type="InterPro" id="IPR027417">
    <property type="entry name" value="P-loop_NTPase"/>
</dbReference>
<dbReference type="PROSITE" id="PS50893">
    <property type="entry name" value="ABC_TRANSPORTER_2"/>
    <property type="match status" value="1"/>
</dbReference>
<evidence type="ECO:0000256" key="3">
    <source>
        <dbReference type="ARBA" id="ARBA00022840"/>
    </source>
</evidence>
<feature type="domain" description="ABC transporter" evidence="5">
    <location>
        <begin position="40"/>
        <end position="273"/>
    </location>
</feature>
<dbReference type="SUPFAM" id="SSF52540">
    <property type="entry name" value="P-loop containing nucleoside triphosphate hydrolases"/>
    <property type="match status" value="1"/>
</dbReference>
<keyword evidence="7" id="KW-1185">Reference proteome</keyword>
<evidence type="ECO:0000256" key="4">
    <source>
        <dbReference type="SAM" id="MobiDB-lite"/>
    </source>
</evidence>
<sequence>MSAPDRPSGSEGVNRPRQLPNAPDRPGDSEGRDRPRRILLEVSGLERRLGEGFRLSVPEFALAEGDRAAVVGPSGAGKSTFLALLALALKPGRATRFTLRRGPGGAAVDAAHLWARGDEAGLAALRAAAIGYVPQTAGLLPFLTLRRNIALTQELAGRRDAALIGRLAERLEIAGVLERLPAQVSVGQRQRAAVARALAHRPALVLADEPTASVHPSQADEILRLLRDTAEEGAAVLLSTHDLPRAEAAGLALLGCVPEPGPIPASVLRPLAA</sequence>
<evidence type="ECO:0000256" key="2">
    <source>
        <dbReference type="ARBA" id="ARBA00022741"/>
    </source>
</evidence>
<keyword evidence="3 6" id="KW-0067">ATP-binding</keyword>
<proteinExistence type="inferred from homology"/>
<protein>
    <submittedName>
        <fullName evidence="6">ATP-binding cassette domain-containing protein</fullName>
    </submittedName>
</protein>